<organism evidence="1 2">
    <name type="scientific">Porites lobata</name>
    <dbReference type="NCBI Taxonomy" id="104759"/>
    <lineage>
        <taxon>Eukaryota</taxon>
        <taxon>Metazoa</taxon>
        <taxon>Cnidaria</taxon>
        <taxon>Anthozoa</taxon>
        <taxon>Hexacorallia</taxon>
        <taxon>Scleractinia</taxon>
        <taxon>Fungiina</taxon>
        <taxon>Poritidae</taxon>
        <taxon>Porites</taxon>
    </lineage>
</organism>
<comment type="caution">
    <text evidence="1">The sequence shown here is derived from an EMBL/GenBank/DDBJ whole genome shotgun (WGS) entry which is preliminary data.</text>
</comment>
<accession>A0ABN8QY95</accession>
<sequence>ICSIVNSRLSLLRRIKPFLNHHCALRFFNSCIHNLFIYCSSAWGNCSNYLLSRLLLLQKRAARLLLDADYSQPSVSLFSKLKWLPIFDLIKLRKLVLLFTILNNPDDPLCLQRKFNFLSSVRSTGLPTRACAFNLQVPHPRSNSGKRIFAYSAATLFNCLDTDLKQIACVSPSCIIYSSRLNNFKHKLFILF</sequence>
<dbReference type="EMBL" id="CALNXK010000153">
    <property type="protein sequence ID" value="CAH3170050.1"/>
    <property type="molecule type" value="Genomic_DNA"/>
</dbReference>
<gene>
    <name evidence="1" type="ORF">PLOB_00010439</name>
</gene>
<reference evidence="1 2" key="1">
    <citation type="submission" date="2022-05" db="EMBL/GenBank/DDBJ databases">
        <authorList>
            <consortium name="Genoscope - CEA"/>
            <person name="William W."/>
        </authorList>
    </citation>
    <scope>NUCLEOTIDE SEQUENCE [LARGE SCALE GENOMIC DNA]</scope>
</reference>
<proteinExistence type="predicted"/>
<name>A0ABN8QY95_9CNID</name>
<evidence type="ECO:0000313" key="2">
    <source>
        <dbReference type="Proteomes" id="UP001159405"/>
    </source>
</evidence>
<evidence type="ECO:0008006" key="3">
    <source>
        <dbReference type="Google" id="ProtNLM"/>
    </source>
</evidence>
<feature type="non-terminal residue" evidence="1">
    <location>
        <position position="1"/>
    </location>
</feature>
<protein>
    <recommendedName>
        <fullName evidence="3">Tick transposon</fullName>
    </recommendedName>
</protein>
<evidence type="ECO:0000313" key="1">
    <source>
        <dbReference type="EMBL" id="CAH3170050.1"/>
    </source>
</evidence>
<feature type="non-terminal residue" evidence="1">
    <location>
        <position position="192"/>
    </location>
</feature>
<dbReference type="Proteomes" id="UP001159405">
    <property type="component" value="Unassembled WGS sequence"/>
</dbReference>
<keyword evidence="2" id="KW-1185">Reference proteome</keyword>